<comment type="caution">
    <text evidence="2">The sequence shown here is derived from an EMBL/GenBank/DDBJ whole genome shotgun (WGS) entry which is preliminary data.</text>
</comment>
<dbReference type="RefSeq" id="WP_225696670.1">
    <property type="nucleotide sequence ID" value="NZ_JAIXNE010000001.1"/>
</dbReference>
<organism evidence="2 3">
    <name type="scientific">Fulvivirga sedimenti</name>
    <dbReference type="NCBI Taxonomy" id="2879465"/>
    <lineage>
        <taxon>Bacteria</taxon>
        <taxon>Pseudomonadati</taxon>
        <taxon>Bacteroidota</taxon>
        <taxon>Cytophagia</taxon>
        <taxon>Cytophagales</taxon>
        <taxon>Fulvivirgaceae</taxon>
        <taxon>Fulvivirga</taxon>
    </lineage>
</organism>
<dbReference type="InterPro" id="IPR036514">
    <property type="entry name" value="SGNH_hydro_sf"/>
</dbReference>
<gene>
    <name evidence="2" type="ORF">LDX50_01690</name>
</gene>
<dbReference type="PROSITE" id="PS01098">
    <property type="entry name" value="LIPASE_GDSL_SER"/>
    <property type="match status" value="1"/>
</dbReference>
<evidence type="ECO:0000259" key="1">
    <source>
        <dbReference type="Pfam" id="PF13472"/>
    </source>
</evidence>
<dbReference type="GO" id="GO:0006629">
    <property type="term" value="P:lipid metabolic process"/>
    <property type="evidence" value="ECO:0007669"/>
    <property type="project" value="InterPro"/>
</dbReference>
<accession>A0A9X1HM62</accession>
<feature type="domain" description="SGNH hydrolase-type esterase" evidence="1">
    <location>
        <begin position="27"/>
        <end position="190"/>
    </location>
</feature>
<dbReference type="InterPro" id="IPR008265">
    <property type="entry name" value="Lipase_GDSL_AS"/>
</dbReference>
<dbReference type="GO" id="GO:0004622">
    <property type="term" value="F:phosphatidylcholine lysophospholipase activity"/>
    <property type="evidence" value="ECO:0007669"/>
    <property type="project" value="TreeGrafter"/>
</dbReference>
<protein>
    <submittedName>
        <fullName evidence="2">Arylesterase</fullName>
    </submittedName>
</protein>
<keyword evidence="3" id="KW-1185">Reference proteome</keyword>
<name>A0A9X1HM62_9BACT</name>
<dbReference type="InterPro" id="IPR013830">
    <property type="entry name" value="SGNH_hydro"/>
</dbReference>
<sequence length="203" mass="22268">MIYLKQLFLVLWLALPFQQEDPVRILFFGDSLTAGYGLSEEQAFPALVEKQLQQRGGNYEVINAGLSGETSAGGNSRIDWILRQKIDILVLELGANDGLRGLPLEQTRQNLQSIIDKTRAKNPDVQIVIAGMQVPPNLGEDYASGFRKIFPELAKNNNAVLIPFLLEGVAGDKSLNLPDGIHPNPKGHQIVASNVLKALDETL</sequence>
<evidence type="ECO:0000313" key="2">
    <source>
        <dbReference type="EMBL" id="MCA6073555.1"/>
    </source>
</evidence>
<dbReference type="AlphaFoldDB" id="A0A9X1HM62"/>
<dbReference type="Pfam" id="PF13472">
    <property type="entry name" value="Lipase_GDSL_2"/>
    <property type="match status" value="1"/>
</dbReference>
<dbReference type="Proteomes" id="UP001139409">
    <property type="component" value="Unassembled WGS sequence"/>
</dbReference>
<dbReference type="InterPro" id="IPR051532">
    <property type="entry name" value="Ester_Hydrolysis_Enzymes"/>
</dbReference>
<dbReference type="SUPFAM" id="SSF52266">
    <property type="entry name" value="SGNH hydrolase"/>
    <property type="match status" value="1"/>
</dbReference>
<dbReference type="PANTHER" id="PTHR30383:SF5">
    <property type="entry name" value="SGNH HYDROLASE-TYPE ESTERASE DOMAIN-CONTAINING PROTEIN"/>
    <property type="match status" value="1"/>
</dbReference>
<dbReference type="PANTHER" id="PTHR30383">
    <property type="entry name" value="THIOESTERASE 1/PROTEASE 1/LYSOPHOSPHOLIPASE L1"/>
    <property type="match status" value="1"/>
</dbReference>
<dbReference type="Gene3D" id="3.40.50.1110">
    <property type="entry name" value="SGNH hydrolase"/>
    <property type="match status" value="1"/>
</dbReference>
<dbReference type="CDD" id="cd01822">
    <property type="entry name" value="Lysophospholipase_L1_like"/>
    <property type="match status" value="1"/>
</dbReference>
<proteinExistence type="predicted"/>
<dbReference type="EMBL" id="JAIXNE010000001">
    <property type="protein sequence ID" value="MCA6073555.1"/>
    <property type="molecule type" value="Genomic_DNA"/>
</dbReference>
<reference evidence="2" key="1">
    <citation type="submission" date="2021-09" db="EMBL/GenBank/DDBJ databases">
        <title>Fulvivirga sp. isolated from coastal sediment.</title>
        <authorList>
            <person name="Yu H."/>
        </authorList>
    </citation>
    <scope>NUCLEOTIDE SEQUENCE</scope>
    <source>
        <strain evidence="2">1062</strain>
    </source>
</reference>
<evidence type="ECO:0000313" key="3">
    <source>
        <dbReference type="Proteomes" id="UP001139409"/>
    </source>
</evidence>